<sequence>MTYRRRKIKLAQTQHCRWRIGTRWISGGRMNYLSLTIYPLTLDLVLKLKACNQHLTLDLALKLKACNYHLTIDLVLKLKVCKLSDFIVLNDRSVVILLSSEINY</sequence>
<accession>A0A8D8WA19</accession>
<dbReference type="EMBL" id="HBUF01167206">
    <property type="protein sequence ID" value="CAG6651344.1"/>
    <property type="molecule type" value="Transcribed_RNA"/>
</dbReference>
<proteinExistence type="predicted"/>
<name>A0A8D8WA19_9HEMI</name>
<dbReference type="EMBL" id="HBUF01167207">
    <property type="protein sequence ID" value="CAG6651346.1"/>
    <property type="molecule type" value="Transcribed_RNA"/>
</dbReference>
<dbReference type="AlphaFoldDB" id="A0A8D8WA19"/>
<evidence type="ECO:0000313" key="1">
    <source>
        <dbReference type="EMBL" id="CAG6651348.1"/>
    </source>
</evidence>
<dbReference type="EMBL" id="HBUF01167208">
    <property type="protein sequence ID" value="CAG6651348.1"/>
    <property type="molecule type" value="Transcribed_RNA"/>
</dbReference>
<organism evidence="1">
    <name type="scientific">Cacopsylla melanoneura</name>
    <dbReference type="NCBI Taxonomy" id="428564"/>
    <lineage>
        <taxon>Eukaryota</taxon>
        <taxon>Metazoa</taxon>
        <taxon>Ecdysozoa</taxon>
        <taxon>Arthropoda</taxon>
        <taxon>Hexapoda</taxon>
        <taxon>Insecta</taxon>
        <taxon>Pterygota</taxon>
        <taxon>Neoptera</taxon>
        <taxon>Paraneoptera</taxon>
        <taxon>Hemiptera</taxon>
        <taxon>Sternorrhyncha</taxon>
        <taxon>Psylloidea</taxon>
        <taxon>Psyllidae</taxon>
        <taxon>Psyllinae</taxon>
        <taxon>Cacopsylla</taxon>
    </lineage>
</organism>
<reference evidence="1" key="1">
    <citation type="submission" date="2021-05" db="EMBL/GenBank/DDBJ databases">
        <authorList>
            <person name="Alioto T."/>
            <person name="Alioto T."/>
            <person name="Gomez Garrido J."/>
        </authorList>
    </citation>
    <scope>NUCLEOTIDE SEQUENCE</scope>
</reference>
<protein>
    <submittedName>
        <fullName evidence="1">Uncharacterized protein</fullName>
    </submittedName>
</protein>